<dbReference type="InterPro" id="IPR037481">
    <property type="entry name" value="LacX"/>
</dbReference>
<dbReference type="InterPro" id="IPR014718">
    <property type="entry name" value="GH-type_carb-bd"/>
</dbReference>
<sequence length="291" mass="33902">MIIQLANAWCNVRISPHGAELKSLQSVAAKQEYIWQADPAIWERSAPFLFPNVGRLKENTYFYQNKKYHLGQHGFLRDQDFQLVEHTENQAVLQFESTEETQKNYPFTFRTTVTYTLRDNTLVVAFTVKNLGDKKMYFSYGNHAGFCAPINPDLTFEDYAIELLPHQRRKRIRLTKEKQSDLEHPLLEESNRIALTHEKFKKDALIYQTEGETQIRLYSDKDPRQLIVSYEGFSYVGIWSPYPTTGDFVCIQPWCGIADPIAATQQWTQKPASQELAANQEFTREFRLTID</sequence>
<name>A0A4P5PF40_9ENTE</name>
<dbReference type="OrthoDB" id="9795355at2"/>
<keyword evidence="2" id="KW-1185">Reference proteome</keyword>
<proteinExistence type="predicted"/>
<dbReference type="PANTHER" id="PTHR11122">
    <property type="entry name" value="APOSPORY-ASSOCIATED PROTEIN C-RELATED"/>
    <property type="match status" value="1"/>
</dbReference>
<dbReference type="RefSeq" id="WP_146623245.1">
    <property type="nucleotide sequence ID" value="NZ_BJCC01000024.1"/>
</dbReference>
<dbReference type="InterPro" id="IPR011013">
    <property type="entry name" value="Gal_mutarotase_sf_dom"/>
</dbReference>
<evidence type="ECO:0000313" key="1">
    <source>
        <dbReference type="EMBL" id="GCF94838.1"/>
    </source>
</evidence>
<dbReference type="PANTHER" id="PTHR11122:SF13">
    <property type="entry name" value="GLUCOSE-6-PHOSPHATE 1-EPIMERASE"/>
    <property type="match status" value="1"/>
</dbReference>
<dbReference type="CDD" id="cd09024">
    <property type="entry name" value="Aldose_epim_lacX"/>
    <property type="match status" value="1"/>
</dbReference>
<dbReference type="Pfam" id="PF01263">
    <property type="entry name" value="Aldose_epim"/>
    <property type="match status" value="1"/>
</dbReference>
<dbReference type="EMBL" id="BJCC01000024">
    <property type="protein sequence ID" value="GCF94838.1"/>
    <property type="molecule type" value="Genomic_DNA"/>
</dbReference>
<reference evidence="2" key="1">
    <citation type="submission" date="2019-02" db="EMBL/GenBank/DDBJ databases">
        <title>Draft genome sequence of Enterococcus sp. Gos25-1.</title>
        <authorList>
            <person name="Tanaka N."/>
            <person name="Shiwa Y."/>
            <person name="Fujita N."/>
        </authorList>
    </citation>
    <scope>NUCLEOTIDE SEQUENCE [LARGE SCALE GENOMIC DNA]</scope>
    <source>
        <strain evidence="2">Gos25-1</strain>
    </source>
</reference>
<accession>A0A4P5PF40</accession>
<organism evidence="1 2">
    <name type="scientific">Enterococcus florum</name>
    <dbReference type="NCBI Taxonomy" id="2480627"/>
    <lineage>
        <taxon>Bacteria</taxon>
        <taxon>Bacillati</taxon>
        <taxon>Bacillota</taxon>
        <taxon>Bacilli</taxon>
        <taxon>Lactobacillales</taxon>
        <taxon>Enterococcaceae</taxon>
        <taxon>Enterococcus</taxon>
    </lineage>
</organism>
<comment type="caution">
    <text evidence="1">The sequence shown here is derived from an EMBL/GenBank/DDBJ whole genome shotgun (WGS) entry which is preliminary data.</text>
</comment>
<dbReference type="InterPro" id="IPR008183">
    <property type="entry name" value="Aldose_1/G6P_1-epimerase"/>
</dbReference>
<dbReference type="GO" id="GO:0005975">
    <property type="term" value="P:carbohydrate metabolic process"/>
    <property type="evidence" value="ECO:0007669"/>
    <property type="project" value="InterPro"/>
</dbReference>
<protein>
    <submittedName>
        <fullName evidence="1">Aldose 1-epimerase</fullName>
    </submittedName>
</protein>
<evidence type="ECO:0000313" key="2">
    <source>
        <dbReference type="Proteomes" id="UP000290567"/>
    </source>
</evidence>
<dbReference type="AlphaFoldDB" id="A0A4P5PF40"/>
<dbReference type="GO" id="GO:0030246">
    <property type="term" value="F:carbohydrate binding"/>
    <property type="evidence" value="ECO:0007669"/>
    <property type="project" value="InterPro"/>
</dbReference>
<gene>
    <name evidence="1" type="ORF">NRIC_27290</name>
</gene>
<dbReference type="GO" id="GO:0016853">
    <property type="term" value="F:isomerase activity"/>
    <property type="evidence" value="ECO:0007669"/>
    <property type="project" value="InterPro"/>
</dbReference>
<dbReference type="Proteomes" id="UP000290567">
    <property type="component" value="Unassembled WGS sequence"/>
</dbReference>
<dbReference type="Gene3D" id="2.70.98.10">
    <property type="match status" value="1"/>
</dbReference>
<dbReference type="SUPFAM" id="SSF74650">
    <property type="entry name" value="Galactose mutarotase-like"/>
    <property type="match status" value="1"/>
</dbReference>